<dbReference type="AlphaFoldDB" id="A0A0C3BEC3"/>
<dbReference type="PROSITE" id="PS50294">
    <property type="entry name" value="WD_REPEATS_REGION"/>
    <property type="match status" value="5"/>
</dbReference>
<feature type="repeat" description="WD" evidence="3">
    <location>
        <begin position="618"/>
        <end position="657"/>
    </location>
</feature>
<feature type="repeat" description="WD" evidence="3">
    <location>
        <begin position="698"/>
        <end position="729"/>
    </location>
</feature>
<dbReference type="HOGENOM" id="CLU_012350_0_0_1"/>
<protein>
    <submittedName>
        <fullName evidence="6">Uncharacterized protein</fullName>
    </submittedName>
</protein>
<dbReference type="FunCoup" id="A0A0C3BEC3">
    <property type="interactions" value="155"/>
</dbReference>
<feature type="region of interest" description="Disordered" evidence="5">
    <location>
        <begin position="1"/>
        <end position="26"/>
    </location>
</feature>
<proteinExistence type="predicted"/>
<dbReference type="InterPro" id="IPR001680">
    <property type="entry name" value="WD40_rpt"/>
</dbReference>
<dbReference type="SUPFAM" id="SSF50978">
    <property type="entry name" value="WD40 repeat-like"/>
    <property type="match status" value="1"/>
</dbReference>
<evidence type="ECO:0000313" key="7">
    <source>
        <dbReference type="Proteomes" id="UP000054166"/>
    </source>
</evidence>
<dbReference type="PANTHER" id="PTHR22847:SF745">
    <property type="entry name" value="F-BOX_WD REPEAT-CONTAINING PROTEIN 7"/>
    <property type="match status" value="1"/>
</dbReference>
<reference evidence="6 7" key="1">
    <citation type="submission" date="2014-04" db="EMBL/GenBank/DDBJ databases">
        <authorList>
            <consortium name="DOE Joint Genome Institute"/>
            <person name="Kuo A."/>
            <person name="Tarkka M."/>
            <person name="Buscot F."/>
            <person name="Kohler A."/>
            <person name="Nagy L.G."/>
            <person name="Floudas D."/>
            <person name="Copeland A."/>
            <person name="Barry K.W."/>
            <person name="Cichocki N."/>
            <person name="Veneault-Fourrey C."/>
            <person name="LaButti K."/>
            <person name="Lindquist E.A."/>
            <person name="Lipzen A."/>
            <person name="Lundell T."/>
            <person name="Morin E."/>
            <person name="Murat C."/>
            <person name="Sun H."/>
            <person name="Tunlid A."/>
            <person name="Henrissat B."/>
            <person name="Grigoriev I.V."/>
            <person name="Hibbett D.S."/>
            <person name="Martin F."/>
            <person name="Nordberg H.P."/>
            <person name="Cantor M.N."/>
            <person name="Hua S.X."/>
        </authorList>
    </citation>
    <scope>NUCLEOTIDE SEQUENCE [LARGE SCALE GENOMIC DNA]</scope>
    <source>
        <strain evidence="6 7">F 1598</strain>
    </source>
</reference>
<dbReference type="CDD" id="cd00200">
    <property type="entry name" value="WD40"/>
    <property type="match status" value="1"/>
</dbReference>
<dbReference type="InParanoid" id="A0A0C3BEC3"/>
<dbReference type="InterPro" id="IPR015943">
    <property type="entry name" value="WD40/YVTN_repeat-like_dom_sf"/>
</dbReference>
<feature type="region of interest" description="Disordered" evidence="5">
    <location>
        <begin position="184"/>
        <end position="240"/>
    </location>
</feature>
<accession>A0A0C3BEC3</accession>
<keyword evidence="7" id="KW-1185">Reference proteome</keyword>
<dbReference type="STRING" id="765440.A0A0C3BEC3"/>
<feature type="repeat" description="WD" evidence="3">
    <location>
        <begin position="493"/>
        <end position="532"/>
    </location>
</feature>
<feature type="coiled-coil region" evidence="4">
    <location>
        <begin position="240"/>
        <end position="295"/>
    </location>
</feature>
<gene>
    <name evidence="6" type="ORF">PILCRDRAFT_818243</name>
</gene>
<keyword evidence="2" id="KW-0677">Repeat</keyword>
<feature type="region of interest" description="Disordered" evidence="5">
    <location>
        <begin position="312"/>
        <end position="345"/>
    </location>
</feature>
<dbReference type="InterPro" id="IPR020472">
    <property type="entry name" value="WD40_PAC1"/>
</dbReference>
<evidence type="ECO:0000256" key="3">
    <source>
        <dbReference type="PROSITE-ProRule" id="PRU00221"/>
    </source>
</evidence>
<organism evidence="6 7">
    <name type="scientific">Piloderma croceum (strain F 1598)</name>
    <dbReference type="NCBI Taxonomy" id="765440"/>
    <lineage>
        <taxon>Eukaryota</taxon>
        <taxon>Fungi</taxon>
        <taxon>Dikarya</taxon>
        <taxon>Basidiomycota</taxon>
        <taxon>Agaricomycotina</taxon>
        <taxon>Agaricomycetes</taxon>
        <taxon>Agaricomycetidae</taxon>
        <taxon>Atheliales</taxon>
        <taxon>Atheliaceae</taxon>
        <taxon>Piloderma</taxon>
    </lineage>
</organism>
<keyword evidence="1 3" id="KW-0853">WD repeat</keyword>
<dbReference type="PROSITE" id="PS50082">
    <property type="entry name" value="WD_REPEATS_2"/>
    <property type="match status" value="6"/>
</dbReference>
<reference evidence="7" key="2">
    <citation type="submission" date="2015-01" db="EMBL/GenBank/DDBJ databases">
        <title>Evolutionary Origins and Diversification of the Mycorrhizal Mutualists.</title>
        <authorList>
            <consortium name="DOE Joint Genome Institute"/>
            <consortium name="Mycorrhizal Genomics Consortium"/>
            <person name="Kohler A."/>
            <person name="Kuo A."/>
            <person name="Nagy L.G."/>
            <person name="Floudas D."/>
            <person name="Copeland A."/>
            <person name="Barry K.W."/>
            <person name="Cichocki N."/>
            <person name="Veneault-Fourrey C."/>
            <person name="LaButti K."/>
            <person name="Lindquist E.A."/>
            <person name="Lipzen A."/>
            <person name="Lundell T."/>
            <person name="Morin E."/>
            <person name="Murat C."/>
            <person name="Riley R."/>
            <person name="Ohm R."/>
            <person name="Sun H."/>
            <person name="Tunlid A."/>
            <person name="Henrissat B."/>
            <person name="Grigoriev I.V."/>
            <person name="Hibbett D.S."/>
            <person name="Martin F."/>
        </authorList>
    </citation>
    <scope>NUCLEOTIDE SEQUENCE [LARGE SCALE GENOMIC DNA]</scope>
    <source>
        <strain evidence="7">F 1598</strain>
    </source>
</reference>
<name>A0A0C3BEC3_PILCF</name>
<dbReference type="InterPro" id="IPR019775">
    <property type="entry name" value="WD40_repeat_CS"/>
</dbReference>
<dbReference type="Gene3D" id="2.130.10.10">
    <property type="entry name" value="YVTN repeat-like/Quinoprotein amine dehydrogenase"/>
    <property type="match status" value="2"/>
</dbReference>
<feature type="repeat" description="WD" evidence="3">
    <location>
        <begin position="595"/>
        <end position="617"/>
    </location>
</feature>
<dbReference type="InterPro" id="IPR036322">
    <property type="entry name" value="WD40_repeat_dom_sf"/>
</dbReference>
<feature type="repeat" description="WD" evidence="3">
    <location>
        <begin position="405"/>
        <end position="437"/>
    </location>
</feature>
<evidence type="ECO:0000313" key="6">
    <source>
        <dbReference type="EMBL" id="KIM84653.1"/>
    </source>
</evidence>
<dbReference type="SMART" id="SM00320">
    <property type="entry name" value="WD40"/>
    <property type="match status" value="7"/>
</dbReference>
<dbReference type="Gene3D" id="6.10.280.220">
    <property type="match status" value="1"/>
</dbReference>
<dbReference type="EMBL" id="KN832987">
    <property type="protein sequence ID" value="KIM84653.1"/>
    <property type="molecule type" value="Genomic_DNA"/>
</dbReference>
<dbReference type="PANTHER" id="PTHR22847">
    <property type="entry name" value="WD40 REPEAT PROTEIN"/>
    <property type="match status" value="1"/>
</dbReference>
<evidence type="ECO:0000256" key="4">
    <source>
        <dbReference type="SAM" id="Coils"/>
    </source>
</evidence>
<sequence>MPSYESKRNHARAALDPLVTESSSSTGAGMSRLDFVSKAIMAPFNHRKSDSTKILADLAPVIMTPRMANATASVSSRPRAVAASNTSQARMDFATLGRAPMKLTLGSRRITSGDLQIVEATEELLAAEVPDESATRSNVSLMRGFNATIPSAEKSRTRRRQMRNVDGPRIGLKKLGMNARGLLMDDEGDGLGEEEGDHDHEGQSVASEDDMVVVGRADDRERKGKRRGRESLSTAKTLGKEELKRQTREILRDKENLHVRRSLVHSEIAEITNKIEALDGIRAKLEQDLLKIQEDDLELDDELEGVKERLEFEESTSRQPKAKVKAAAQPNHIHQSSRRRKGPAFLPSEHNELPPGVAFMTLDSHTSPITSLDFSEPYGILVSASQEDAQPRVWDLFTGTEIGRLRGHSGAVKCLQVEDHVCLTGGEDGNVRLWDLRRVDQDDWGGEGEMVSLSDVAEEDEGRMEGEVSDHVNGIRSSEGAVTSETDVCARLLEGHSKAVTALYFEDDCLVTGASDKTLRQWDLTTGQCVMTMDILWAISHQTTAVPGGAIPPNMFSGAAAAAGTFAVPTPPYADGSWEMYQDFVGGVQFWGYGLVSGSGDGAVRMWDMRTGQAHRTLMGHTAPVTCLQFDEIHIVSGSLDKTVRIWDLRTGGVFETLKYDHAVTGLQFDSRKIVAATGENGVKIYNRTSMQHSTLSINGHTKPVERLRYMDRYLVSGGRDSTVKVWSL</sequence>
<dbReference type="Proteomes" id="UP000054166">
    <property type="component" value="Unassembled WGS sequence"/>
</dbReference>
<dbReference type="Pfam" id="PF00400">
    <property type="entry name" value="WD40"/>
    <property type="match status" value="5"/>
</dbReference>
<feature type="repeat" description="WD" evidence="3">
    <location>
        <begin position="362"/>
        <end position="404"/>
    </location>
</feature>
<feature type="compositionally biased region" description="Acidic residues" evidence="5">
    <location>
        <begin position="184"/>
        <end position="196"/>
    </location>
</feature>
<keyword evidence="4" id="KW-0175">Coiled coil</keyword>
<evidence type="ECO:0000256" key="2">
    <source>
        <dbReference type="ARBA" id="ARBA00022737"/>
    </source>
</evidence>
<evidence type="ECO:0000256" key="5">
    <source>
        <dbReference type="SAM" id="MobiDB-lite"/>
    </source>
</evidence>
<dbReference type="OrthoDB" id="496at2759"/>
<dbReference type="PROSITE" id="PS00678">
    <property type="entry name" value="WD_REPEATS_1"/>
    <property type="match status" value="3"/>
</dbReference>
<evidence type="ECO:0000256" key="1">
    <source>
        <dbReference type="ARBA" id="ARBA00022574"/>
    </source>
</evidence>
<dbReference type="PRINTS" id="PR00320">
    <property type="entry name" value="GPROTEINBRPT"/>
</dbReference>